<evidence type="ECO:0000313" key="3">
    <source>
        <dbReference type="Proteomes" id="UP001500301"/>
    </source>
</evidence>
<feature type="compositionally biased region" description="Basic and acidic residues" evidence="1">
    <location>
        <begin position="13"/>
        <end position="26"/>
    </location>
</feature>
<sequence length="122" mass="12998">MSKATVTTLHPHLLADRAARPTPEDLADPDLRRLLARAAGGDLEAFLDFYDATCSVTWRLEMCRHGEEGCARAATVARYVTAWLQAAGQARSGLSARAWLLGLAPDLPPPSSSRGDAARVGA</sequence>
<dbReference type="EMBL" id="BAABBB010000009">
    <property type="protein sequence ID" value="GAA3530223.1"/>
    <property type="molecule type" value="Genomic_DNA"/>
</dbReference>
<feature type="region of interest" description="Disordered" evidence="1">
    <location>
        <begin position="1"/>
        <end position="26"/>
    </location>
</feature>
<keyword evidence="3" id="KW-1185">Reference proteome</keyword>
<protein>
    <submittedName>
        <fullName evidence="2">Uncharacterized protein</fullName>
    </submittedName>
</protein>
<evidence type="ECO:0000256" key="1">
    <source>
        <dbReference type="SAM" id="MobiDB-lite"/>
    </source>
</evidence>
<reference evidence="3" key="1">
    <citation type="journal article" date="2019" name="Int. J. Syst. Evol. Microbiol.">
        <title>The Global Catalogue of Microorganisms (GCM) 10K type strain sequencing project: providing services to taxonomists for standard genome sequencing and annotation.</title>
        <authorList>
            <consortium name="The Broad Institute Genomics Platform"/>
            <consortium name="The Broad Institute Genome Sequencing Center for Infectious Disease"/>
            <person name="Wu L."/>
            <person name="Ma J."/>
        </authorList>
    </citation>
    <scope>NUCLEOTIDE SEQUENCE [LARGE SCALE GENOMIC DNA]</scope>
    <source>
        <strain evidence="3">JCM 17460</strain>
    </source>
</reference>
<accession>A0ABP6V738</accession>
<comment type="caution">
    <text evidence="2">The sequence shown here is derived from an EMBL/GenBank/DDBJ whole genome shotgun (WGS) entry which is preliminary data.</text>
</comment>
<gene>
    <name evidence="2" type="ORF">GCM10022263_18600</name>
</gene>
<dbReference type="Proteomes" id="UP001500301">
    <property type="component" value="Unassembled WGS sequence"/>
</dbReference>
<organism evidence="2 3">
    <name type="scientific">Nocardioides daeguensis</name>
    <dbReference type="NCBI Taxonomy" id="908359"/>
    <lineage>
        <taxon>Bacteria</taxon>
        <taxon>Bacillati</taxon>
        <taxon>Actinomycetota</taxon>
        <taxon>Actinomycetes</taxon>
        <taxon>Propionibacteriales</taxon>
        <taxon>Nocardioidaceae</taxon>
        <taxon>Nocardioides</taxon>
    </lineage>
</organism>
<name>A0ABP6V738_9ACTN</name>
<dbReference type="RefSeq" id="WP_218233017.1">
    <property type="nucleotide sequence ID" value="NZ_BAABBB010000009.1"/>
</dbReference>
<evidence type="ECO:0000313" key="2">
    <source>
        <dbReference type="EMBL" id="GAA3530223.1"/>
    </source>
</evidence>
<proteinExistence type="predicted"/>